<sequence>MSYDSVVRKVAEMAWEYPFFTWDEAGTYQKLAEAKVRECHCRPAGGGLCALPFA</sequence>
<evidence type="ECO:0000313" key="2">
    <source>
        <dbReference type="Proteomes" id="UP001178507"/>
    </source>
</evidence>
<name>A0AA36MRK9_9DINO</name>
<comment type="caution">
    <text evidence="1">The sequence shown here is derived from an EMBL/GenBank/DDBJ whole genome shotgun (WGS) entry which is preliminary data.</text>
</comment>
<proteinExistence type="predicted"/>
<gene>
    <name evidence="1" type="ORF">EVOR1521_LOCUS10247</name>
</gene>
<dbReference type="EMBL" id="CAUJNA010000969">
    <property type="protein sequence ID" value="CAJ1383010.1"/>
    <property type="molecule type" value="Genomic_DNA"/>
</dbReference>
<dbReference type="AlphaFoldDB" id="A0AA36MRK9"/>
<evidence type="ECO:0000313" key="1">
    <source>
        <dbReference type="EMBL" id="CAJ1383010.1"/>
    </source>
</evidence>
<organism evidence="1 2">
    <name type="scientific">Effrenium voratum</name>
    <dbReference type="NCBI Taxonomy" id="2562239"/>
    <lineage>
        <taxon>Eukaryota</taxon>
        <taxon>Sar</taxon>
        <taxon>Alveolata</taxon>
        <taxon>Dinophyceae</taxon>
        <taxon>Suessiales</taxon>
        <taxon>Symbiodiniaceae</taxon>
        <taxon>Effrenium</taxon>
    </lineage>
</organism>
<reference evidence="1" key="1">
    <citation type="submission" date="2023-08" db="EMBL/GenBank/DDBJ databases">
        <authorList>
            <person name="Chen Y."/>
            <person name="Shah S."/>
            <person name="Dougan E. K."/>
            <person name="Thang M."/>
            <person name="Chan C."/>
        </authorList>
    </citation>
    <scope>NUCLEOTIDE SEQUENCE</scope>
</reference>
<dbReference type="Proteomes" id="UP001178507">
    <property type="component" value="Unassembled WGS sequence"/>
</dbReference>
<keyword evidence="2" id="KW-1185">Reference proteome</keyword>
<protein>
    <submittedName>
        <fullName evidence="1">Uncharacterized protein</fullName>
    </submittedName>
</protein>
<accession>A0AA36MRK9</accession>